<organism evidence="2 3">
    <name type="scientific">Sneathiella chungangensis</name>
    <dbReference type="NCBI Taxonomy" id="1418234"/>
    <lineage>
        <taxon>Bacteria</taxon>
        <taxon>Pseudomonadati</taxon>
        <taxon>Pseudomonadota</taxon>
        <taxon>Alphaproteobacteria</taxon>
        <taxon>Sneathiellales</taxon>
        <taxon>Sneathiellaceae</taxon>
        <taxon>Sneathiella</taxon>
    </lineage>
</organism>
<evidence type="ECO:0000313" key="2">
    <source>
        <dbReference type="EMBL" id="MZR21337.1"/>
    </source>
</evidence>
<evidence type="ECO:0000256" key="1">
    <source>
        <dbReference type="SAM" id="Phobius"/>
    </source>
</evidence>
<dbReference type="RefSeq" id="WP_161337737.1">
    <property type="nucleotide sequence ID" value="NZ_JBHSDG010000002.1"/>
</dbReference>
<comment type="caution">
    <text evidence="2">The sequence shown here is derived from an EMBL/GenBank/DDBJ whole genome shotgun (WGS) entry which is preliminary data.</text>
</comment>
<keyword evidence="1" id="KW-1133">Transmembrane helix</keyword>
<sequence length="247" mass="27763">MVMEISQTVKPTACLLEAFRFVIRHRWPCLIRAVPVVAMTALIAWLETNILAAADYFRLVVNELLYAIFAVYWHRYTLLGFERENSDFGLQFGLREIKFAGAMIGYVIITYLLARVYVASGGDASSASIVLFMGLLLLCFMPLMFIFPAIALDQPMRIGHFARSIIDMFLPLIGTLMLSLIAVIGLYILIYMPMLLLILMNRPDMAGIVFYALSSFLIMPFIMAVFISFLSILYRESIGIAPVKAGS</sequence>
<feature type="transmembrane region" description="Helical" evidence="1">
    <location>
        <begin position="99"/>
        <end position="118"/>
    </location>
</feature>
<gene>
    <name evidence="2" type="ORF">GQF03_03245</name>
</gene>
<keyword evidence="1" id="KW-0472">Membrane</keyword>
<dbReference type="EMBL" id="WTVA01000001">
    <property type="protein sequence ID" value="MZR21337.1"/>
    <property type="molecule type" value="Genomic_DNA"/>
</dbReference>
<accession>A0A845MDM8</accession>
<dbReference type="Proteomes" id="UP000445696">
    <property type="component" value="Unassembled WGS sequence"/>
</dbReference>
<feature type="transmembrane region" description="Helical" evidence="1">
    <location>
        <begin position="210"/>
        <end position="234"/>
    </location>
</feature>
<feature type="transmembrane region" description="Helical" evidence="1">
    <location>
        <begin position="168"/>
        <end position="190"/>
    </location>
</feature>
<evidence type="ECO:0000313" key="3">
    <source>
        <dbReference type="Proteomes" id="UP000445696"/>
    </source>
</evidence>
<reference evidence="2 3" key="1">
    <citation type="journal article" date="2014" name="Int. J. Syst. Evol. Microbiol.">
        <title>Sneathiella chungangensis sp. nov., isolated from a marine sand, and emended description of the genus Sneathiella.</title>
        <authorList>
            <person name="Siamphan C."/>
            <person name="Kim H."/>
            <person name="Lee J.S."/>
            <person name="Kim W."/>
        </authorList>
    </citation>
    <scope>NUCLEOTIDE SEQUENCE [LARGE SCALE GENOMIC DNA]</scope>
    <source>
        <strain evidence="2 3">KCTC 32476</strain>
    </source>
</reference>
<proteinExistence type="predicted"/>
<keyword evidence="3" id="KW-1185">Reference proteome</keyword>
<feature type="transmembrane region" description="Helical" evidence="1">
    <location>
        <begin position="124"/>
        <end position="147"/>
    </location>
</feature>
<dbReference type="AlphaFoldDB" id="A0A845MDM8"/>
<protein>
    <submittedName>
        <fullName evidence="2">Uncharacterized protein</fullName>
    </submittedName>
</protein>
<keyword evidence="1" id="KW-0812">Transmembrane</keyword>
<feature type="transmembrane region" description="Helical" evidence="1">
    <location>
        <begin position="29"/>
        <end position="47"/>
    </location>
</feature>
<feature type="transmembrane region" description="Helical" evidence="1">
    <location>
        <begin position="59"/>
        <end position="78"/>
    </location>
</feature>
<name>A0A845MDM8_9PROT</name>